<feature type="domain" description="Malectin" evidence="13">
    <location>
        <begin position="21"/>
        <end position="179"/>
    </location>
</feature>
<keyword evidence="4 12" id="KW-0732">Signal</keyword>
<evidence type="ECO:0000256" key="9">
    <source>
        <dbReference type="ARBA" id="ARBA00023277"/>
    </source>
</evidence>
<evidence type="ECO:0000256" key="6">
    <source>
        <dbReference type="ARBA" id="ARBA00022989"/>
    </source>
</evidence>
<evidence type="ECO:0000256" key="3">
    <source>
        <dbReference type="ARBA" id="ARBA00022692"/>
    </source>
</evidence>
<proteinExistence type="evidence at transcript level"/>
<sequence>MLFLVFFCGLFSQISCLGEIIYALNAGGDSFTDINGIRYRRDYLTDGVASDYGRSLDIKRVSGQDKILYQTERYSSETFSYSISIPSTDAEYVLWLKFSEVWFNAPNLKVFDVALNDAIVVKDLDIFANVGRGVAHDEIIPFQVRKNKLIVEGKSYPFTGEIKVEFIKGDLDNPKVNAIIVMKGTPDQVPKLPPYEPEQQEEDDDELESELDESFDNEEESEQINARRQMRQVQEEQETIKKPSKKKVYEFDEEVEDPYAKDESSYLIPILVTLGAFIPILFCLCKLK</sequence>
<comment type="similarity">
    <text evidence="2">Belongs to the malectin family.</text>
</comment>
<keyword evidence="9" id="KW-0119">Carbohydrate metabolism</keyword>
<feature type="chain" id="PRO_5014824051" evidence="12">
    <location>
        <begin position="19"/>
        <end position="288"/>
    </location>
</feature>
<feature type="compositionally biased region" description="Acidic residues" evidence="10">
    <location>
        <begin position="198"/>
        <end position="222"/>
    </location>
</feature>
<name>A0A2L0HIJ7_BRAPC</name>
<evidence type="ECO:0000256" key="5">
    <source>
        <dbReference type="ARBA" id="ARBA00022824"/>
    </source>
</evidence>
<feature type="signal peptide" evidence="12">
    <location>
        <begin position="1"/>
        <end position="18"/>
    </location>
</feature>
<keyword evidence="6 11" id="KW-1133">Transmembrane helix</keyword>
<keyword evidence="3 11" id="KW-0812">Transmembrane</keyword>
<protein>
    <submittedName>
        <fullName evidence="14">Malectin</fullName>
    </submittedName>
</protein>
<evidence type="ECO:0000256" key="2">
    <source>
        <dbReference type="ARBA" id="ARBA00009141"/>
    </source>
</evidence>
<evidence type="ECO:0000256" key="11">
    <source>
        <dbReference type="SAM" id="Phobius"/>
    </source>
</evidence>
<evidence type="ECO:0000256" key="8">
    <source>
        <dbReference type="ARBA" id="ARBA00023180"/>
    </source>
</evidence>
<organism evidence="14">
    <name type="scientific">Brachionus plicatilis</name>
    <name type="common">Marine rotifer</name>
    <name type="synonym">Brachionus muelleri</name>
    <dbReference type="NCBI Taxonomy" id="10195"/>
    <lineage>
        <taxon>Eukaryota</taxon>
        <taxon>Metazoa</taxon>
        <taxon>Spiralia</taxon>
        <taxon>Gnathifera</taxon>
        <taxon>Rotifera</taxon>
        <taxon>Eurotatoria</taxon>
        <taxon>Monogononta</taxon>
        <taxon>Pseudotrocha</taxon>
        <taxon>Ploima</taxon>
        <taxon>Brachionidae</taxon>
        <taxon>Brachionus</taxon>
    </lineage>
</organism>
<dbReference type="Pfam" id="PF11721">
    <property type="entry name" value="Malectin"/>
    <property type="match status" value="1"/>
</dbReference>
<evidence type="ECO:0000256" key="12">
    <source>
        <dbReference type="SAM" id="SignalP"/>
    </source>
</evidence>
<dbReference type="EMBL" id="KY982896">
    <property type="protein sequence ID" value="AUX81344.1"/>
    <property type="molecule type" value="mRNA"/>
</dbReference>
<dbReference type="GO" id="GO:0005789">
    <property type="term" value="C:endoplasmic reticulum membrane"/>
    <property type="evidence" value="ECO:0007669"/>
    <property type="project" value="UniProtKB-SubCell"/>
</dbReference>
<evidence type="ECO:0000256" key="1">
    <source>
        <dbReference type="ARBA" id="ARBA00004115"/>
    </source>
</evidence>
<feature type="region of interest" description="Disordered" evidence="10">
    <location>
        <begin position="187"/>
        <end position="247"/>
    </location>
</feature>
<dbReference type="PANTHER" id="PTHR13460:SF0">
    <property type="entry name" value="MALECTIN"/>
    <property type="match status" value="1"/>
</dbReference>
<accession>A0A2L0HIJ7</accession>
<dbReference type="InterPro" id="IPR039155">
    <property type="entry name" value="MLEC"/>
</dbReference>
<evidence type="ECO:0000256" key="4">
    <source>
        <dbReference type="ARBA" id="ARBA00022729"/>
    </source>
</evidence>
<feature type="transmembrane region" description="Helical" evidence="11">
    <location>
        <begin position="266"/>
        <end position="285"/>
    </location>
</feature>
<reference evidence="14" key="1">
    <citation type="submission" date="2017-04" db="EMBL/GenBank/DDBJ databases">
        <authorList>
            <person name="Afonso C.L."/>
            <person name="Miller P.J."/>
            <person name="Scott M.A."/>
            <person name="Spackman E."/>
            <person name="Goraichik I."/>
            <person name="Dimitrov K.M."/>
            <person name="Suarez D.L."/>
            <person name="Swayne D.E."/>
        </authorList>
    </citation>
    <scope>NUCLEOTIDE SEQUENCE</scope>
</reference>
<keyword evidence="8" id="KW-0325">Glycoprotein</keyword>
<keyword evidence="5" id="KW-0256">Endoplasmic reticulum</keyword>
<dbReference type="PANTHER" id="PTHR13460">
    <property type="match status" value="1"/>
</dbReference>
<keyword evidence="7 11" id="KW-0472">Membrane</keyword>
<evidence type="ECO:0000313" key="14">
    <source>
        <dbReference type="EMBL" id="AUX81344.1"/>
    </source>
</evidence>
<evidence type="ECO:0000256" key="10">
    <source>
        <dbReference type="SAM" id="MobiDB-lite"/>
    </source>
</evidence>
<evidence type="ECO:0000259" key="13">
    <source>
        <dbReference type="Pfam" id="PF11721"/>
    </source>
</evidence>
<evidence type="ECO:0000256" key="7">
    <source>
        <dbReference type="ARBA" id="ARBA00023136"/>
    </source>
</evidence>
<dbReference type="GO" id="GO:0030246">
    <property type="term" value="F:carbohydrate binding"/>
    <property type="evidence" value="ECO:0007669"/>
    <property type="project" value="InterPro"/>
</dbReference>
<dbReference type="Gene3D" id="2.60.120.430">
    <property type="entry name" value="Galactose-binding lectin"/>
    <property type="match status" value="1"/>
</dbReference>
<dbReference type="AlphaFoldDB" id="A0A2L0HIJ7"/>
<comment type="subcellular location">
    <subcellularLocation>
        <location evidence="1">Endoplasmic reticulum membrane</location>
        <topology evidence="1">Single-pass type I membrane protein</topology>
    </subcellularLocation>
</comment>
<dbReference type="InterPro" id="IPR021720">
    <property type="entry name" value="Malectin_dom"/>
</dbReference>